<evidence type="ECO:0000256" key="3">
    <source>
        <dbReference type="ARBA" id="ARBA00023002"/>
    </source>
</evidence>
<comment type="caution">
    <text evidence="5">The sequence shown here is derived from an EMBL/GenBank/DDBJ whole genome shotgun (WGS) entry which is preliminary data.</text>
</comment>
<dbReference type="InterPro" id="IPR020904">
    <property type="entry name" value="Sc_DH/Rdtase_CS"/>
</dbReference>
<protein>
    <recommendedName>
        <fullName evidence="4">Glycosyltransferase 61 catalytic domain-containing protein</fullName>
    </recommendedName>
</protein>
<proteinExistence type="inferred from homology"/>
<organism evidence="5 6">
    <name type="scientific">Cudoniella acicularis</name>
    <dbReference type="NCBI Taxonomy" id="354080"/>
    <lineage>
        <taxon>Eukaryota</taxon>
        <taxon>Fungi</taxon>
        <taxon>Dikarya</taxon>
        <taxon>Ascomycota</taxon>
        <taxon>Pezizomycotina</taxon>
        <taxon>Leotiomycetes</taxon>
        <taxon>Helotiales</taxon>
        <taxon>Tricladiaceae</taxon>
        <taxon>Cudoniella</taxon>
    </lineage>
</organism>
<dbReference type="OrthoDB" id="529273at2759"/>
<comment type="similarity">
    <text evidence="1">Belongs to the short-chain dehydrogenases/reductases (SDR) family.</text>
</comment>
<accession>A0A8H4RNT1</accession>
<dbReference type="GO" id="GO:0050664">
    <property type="term" value="F:oxidoreductase activity, acting on NAD(P)H, oxygen as acceptor"/>
    <property type="evidence" value="ECO:0007669"/>
    <property type="project" value="TreeGrafter"/>
</dbReference>
<dbReference type="Gene3D" id="3.40.50.720">
    <property type="entry name" value="NAD(P)-binding Rossmann-like Domain"/>
    <property type="match status" value="1"/>
</dbReference>
<keyword evidence="3" id="KW-0560">Oxidoreductase</keyword>
<feature type="domain" description="Glycosyltransferase 61 catalytic" evidence="4">
    <location>
        <begin position="131"/>
        <end position="200"/>
    </location>
</feature>
<evidence type="ECO:0000256" key="1">
    <source>
        <dbReference type="ARBA" id="ARBA00006484"/>
    </source>
</evidence>
<dbReference type="PRINTS" id="PR00081">
    <property type="entry name" value="GDHRDH"/>
</dbReference>
<evidence type="ECO:0000259" key="4">
    <source>
        <dbReference type="Pfam" id="PF04577"/>
    </source>
</evidence>
<keyword evidence="6" id="KW-1185">Reference proteome</keyword>
<dbReference type="InterPro" id="IPR002347">
    <property type="entry name" value="SDR_fam"/>
</dbReference>
<gene>
    <name evidence="5" type="ORF">G7Y89_g5983</name>
</gene>
<dbReference type="Pfam" id="PF13561">
    <property type="entry name" value="adh_short_C2"/>
    <property type="match status" value="1"/>
</dbReference>
<name>A0A8H4RNT1_9HELO</name>
<dbReference type="InterPro" id="IPR036291">
    <property type="entry name" value="NAD(P)-bd_dom_sf"/>
</dbReference>
<dbReference type="Pfam" id="PF04577">
    <property type="entry name" value="Glyco_transf_61"/>
    <property type="match status" value="1"/>
</dbReference>
<reference evidence="5 6" key="1">
    <citation type="submission" date="2020-03" db="EMBL/GenBank/DDBJ databases">
        <title>Draft Genome Sequence of Cudoniella acicularis.</title>
        <authorList>
            <person name="Buettner E."/>
            <person name="Kellner H."/>
        </authorList>
    </citation>
    <scope>NUCLEOTIDE SEQUENCE [LARGE SCALE GENOMIC DNA]</scope>
    <source>
        <strain evidence="5 6">DSM 108380</strain>
    </source>
</reference>
<evidence type="ECO:0000313" key="6">
    <source>
        <dbReference type="Proteomes" id="UP000566819"/>
    </source>
</evidence>
<evidence type="ECO:0000313" key="5">
    <source>
        <dbReference type="EMBL" id="KAF4632154.1"/>
    </source>
</evidence>
<dbReference type="GO" id="GO:0016616">
    <property type="term" value="F:oxidoreductase activity, acting on the CH-OH group of donors, NAD or NADP as acceptor"/>
    <property type="evidence" value="ECO:0007669"/>
    <property type="project" value="UniProtKB-ARBA"/>
</dbReference>
<dbReference type="EMBL" id="JAAMPI010000373">
    <property type="protein sequence ID" value="KAF4632154.1"/>
    <property type="molecule type" value="Genomic_DNA"/>
</dbReference>
<sequence length="448" mass="49665">MCVATGVLIDPAREQPKNKTVMNWQLRNFTAEITKDSTKDVNTDTENIRSLSGELCEPCTSDAKWTLLVKREQNDNIWHDLMELWQSMVTLDVLQMAIDPKTTKPYLSAADISDIQVVFTTGDQGFTWPDVIDRKGRRKLRDLDLLVANVQARWPEVKFQIIDLANLIMKEQVTITKQTDVLVGMHGAGLTHLLWLPEEFSLVEIRAPNKRVPVGQPYTVFRNLAKTKNWYYFTAHPEPREGDDWQRVEWVDIKADVFQALIDAAINTQIHKGSSSGEVLLDLHLFTGGLGGIGSEICTSILESGGDVLCLDLPENPNLGESDAVTYPVDAFRKILDVNIMGTFLIVQACAKIMREEGGGSIVMIASMSGTIANKGVHTSAYNASKAAVLQLGRNLAAEWGKESEKEKVIRVNTLSPGYVVTGLTEGAMAREKRMDFSIAESIGVISE</sequence>
<dbReference type="SUPFAM" id="SSF51735">
    <property type="entry name" value="NAD(P)-binding Rossmann-fold domains"/>
    <property type="match status" value="1"/>
</dbReference>
<dbReference type="PANTHER" id="PTHR43008:SF4">
    <property type="entry name" value="CHAIN DEHYDROGENASE, PUTATIVE (AFU_ORTHOLOGUE AFUA_4G08710)-RELATED"/>
    <property type="match status" value="1"/>
</dbReference>
<dbReference type="PROSITE" id="PS00061">
    <property type="entry name" value="ADH_SHORT"/>
    <property type="match status" value="1"/>
</dbReference>
<dbReference type="GO" id="GO:0016757">
    <property type="term" value="F:glycosyltransferase activity"/>
    <property type="evidence" value="ECO:0007669"/>
    <property type="project" value="InterPro"/>
</dbReference>
<keyword evidence="2" id="KW-0521">NADP</keyword>
<dbReference type="Proteomes" id="UP000566819">
    <property type="component" value="Unassembled WGS sequence"/>
</dbReference>
<dbReference type="InterPro" id="IPR049625">
    <property type="entry name" value="Glyco_transf_61_cat"/>
</dbReference>
<dbReference type="AlphaFoldDB" id="A0A8H4RNT1"/>
<dbReference type="PANTHER" id="PTHR43008">
    <property type="entry name" value="BENZIL REDUCTASE"/>
    <property type="match status" value="1"/>
</dbReference>
<evidence type="ECO:0000256" key="2">
    <source>
        <dbReference type="ARBA" id="ARBA00022857"/>
    </source>
</evidence>